<gene>
    <name evidence="1" type="ORF">L6164_031534</name>
</gene>
<keyword evidence="2" id="KW-1185">Reference proteome</keyword>
<proteinExistence type="predicted"/>
<name>A0ACB9LG68_BAUVA</name>
<accession>A0ACB9LG68</accession>
<organism evidence="1 2">
    <name type="scientific">Bauhinia variegata</name>
    <name type="common">Purple orchid tree</name>
    <name type="synonym">Phanera variegata</name>
    <dbReference type="NCBI Taxonomy" id="167791"/>
    <lineage>
        <taxon>Eukaryota</taxon>
        <taxon>Viridiplantae</taxon>
        <taxon>Streptophyta</taxon>
        <taxon>Embryophyta</taxon>
        <taxon>Tracheophyta</taxon>
        <taxon>Spermatophyta</taxon>
        <taxon>Magnoliopsida</taxon>
        <taxon>eudicotyledons</taxon>
        <taxon>Gunneridae</taxon>
        <taxon>Pentapetalae</taxon>
        <taxon>rosids</taxon>
        <taxon>fabids</taxon>
        <taxon>Fabales</taxon>
        <taxon>Fabaceae</taxon>
        <taxon>Cercidoideae</taxon>
        <taxon>Cercideae</taxon>
        <taxon>Bauhiniinae</taxon>
        <taxon>Bauhinia</taxon>
    </lineage>
</organism>
<dbReference type="Proteomes" id="UP000828941">
    <property type="component" value="Chromosome 12"/>
</dbReference>
<protein>
    <submittedName>
        <fullName evidence="1">Uncharacterized protein</fullName>
    </submittedName>
</protein>
<comment type="caution">
    <text evidence="1">The sequence shown here is derived from an EMBL/GenBank/DDBJ whole genome shotgun (WGS) entry which is preliminary data.</text>
</comment>
<evidence type="ECO:0000313" key="2">
    <source>
        <dbReference type="Proteomes" id="UP000828941"/>
    </source>
</evidence>
<dbReference type="EMBL" id="CM039437">
    <property type="protein sequence ID" value="KAI4308457.1"/>
    <property type="molecule type" value="Genomic_DNA"/>
</dbReference>
<evidence type="ECO:0000313" key="1">
    <source>
        <dbReference type="EMBL" id="KAI4308457.1"/>
    </source>
</evidence>
<sequence length="211" mass="22873">MIHFTISAPERSLNTDGLHIGRSTDIKVVNSDIATGDDCISLGDGNKRVTIERVTCGPGHVISVGSLGRYTNEENVEGLFVRHSRIKNTQNGVRIKTWPSAPGAIRVTDVHFEDITMINVSNPIIIDQEYCPWNQCSKKTPSKIKISKITFKDIGGTSATKEGITLICSRGVPCENVLLSNVDLQFNGKPAAAKCANIKPIMQGKVPTCTP</sequence>
<reference evidence="1 2" key="1">
    <citation type="journal article" date="2022" name="DNA Res.">
        <title>Chromosomal-level genome assembly of the orchid tree Bauhinia variegata (Leguminosae; Cercidoideae) supports the allotetraploid origin hypothesis of Bauhinia.</title>
        <authorList>
            <person name="Zhong Y."/>
            <person name="Chen Y."/>
            <person name="Zheng D."/>
            <person name="Pang J."/>
            <person name="Liu Y."/>
            <person name="Luo S."/>
            <person name="Meng S."/>
            <person name="Qian L."/>
            <person name="Wei D."/>
            <person name="Dai S."/>
            <person name="Zhou R."/>
        </authorList>
    </citation>
    <scope>NUCLEOTIDE SEQUENCE [LARGE SCALE GENOMIC DNA]</scope>
    <source>
        <strain evidence="1">BV-YZ2020</strain>
    </source>
</reference>